<dbReference type="Proteomes" id="UP000431269">
    <property type="component" value="Chromosome"/>
</dbReference>
<feature type="transmembrane region" description="Helical" evidence="1">
    <location>
        <begin position="71"/>
        <end position="94"/>
    </location>
</feature>
<proteinExistence type="predicted"/>
<evidence type="ECO:0008006" key="4">
    <source>
        <dbReference type="Google" id="ProtNLM"/>
    </source>
</evidence>
<accession>A0A6I6MND0</accession>
<keyword evidence="3" id="KW-1185">Reference proteome</keyword>
<protein>
    <recommendedName>
        <fullName evidence="4">Integral membrane protein</fullName>
    </recommendedName>
</protein>
<evidence type="ECO:0000256" key="1">
    <source>
        <dbReference type="SAM" id="Phobius"/>
    </source>
</evidence>
<dbReference type="EMBL" id="CP047045">
    <property type="protein sequence ID" value="QGZ94826.1"/>
    <property type="molecule type" value="Genomic_DNA"/>
</dbReference>
<organism evidence="2 3">
    <name type="scientific">Terricaulis silvestris</name>
    <dbReference type="NCBI Taxonomy" id="2686094"/>
    <lineage>
        <taxon>Bacteria</taxon>
        <taxon>Pseudomonadati</taxon>
        <taxon>Pseudomonadota</taxon>
        <taxon>Alphaproteobacteria</taxon>
        <taxon>Caulobacterales</taxon>
        <taxon>Caulobacteraceae</taxon>
        <taxon>Terricaulis</taxon>
    </lineage>
</organism>
<dbReference type="AlphaFoldDB" id="A0A6I6MND0"/>
<sequence>MTVILWAFTLFHVAVGLASLAAAVRLLTPQERAHWRSTVALLVAELLCWIYPIAAFVSVKSAWAANAAGHPFAMIMLLAPILWLVLMGVMFAIVDFAEDGVLGNARDRGA</sequence>
<gene>
    <name evidence="2" type="ORF">DSM104635_01658</name>
</gene>
<evidence type="ECO:0000313" key="3">
    <source>
        <dbReference type="Proteomes" id="UP000431269"/>
    </source>
</evidence>
<dbReference type="KEGG" id="tsv:DSM104635_01658"/>
<dbReference type="RefSeq" id="WP_158765734.1">
    <property type="nucleotide sequence ID" value="NZ_CP047045.1"/>
</dbReference>
<name>A0A6I6MND0_9CAUL</name>
<feature type="transmembrane region" description="Helical" evidence="1">
    <location>
        <begin position="39"/>
        <end position="59"/>
    </location>
</feature>
<keyword evidence="1" id="KW-0472">Membrane</keyword>
<reference evidence="3" key="1">
    <citation type="submission" date="2019-12" db="EMBL/GenBank/DDBJ databases">
        <title>Complete genome of Terracaulis silvestris 0127_4.</title>
        <authorList>
            <person name="Vieira S."/>
            <person name="Riedel T."/>
            <person name="Sproer C."/>
            <person name="Pascual J."/>
            <person name="Boedeker C."/>
            <person name="Overmann J."/>
        </authorList>
    </citation>
    <scope>NUCLEOTIDE SEQUENCE [LARGE SCALE GENOMIC DNA]</scope>
    <source>
        <strain evidence="3">0127_4</strain>
    </source>
</reference>
<keyword evidence="1" id="KW-1133">Transmembrane helix</keyword>
<keyword evidence="1" id="KW-0812">Transmembrane</keyword>
<evidence type="ECO:0000313" key="2">
    <source>
        <dbReference type="EMBL" id="QGZ94826.1"/>
    </source>
</evidence>